<dbReference type="Pfam" id="PF13372">
    <property type="entry name" value="Alginate_exp"/>
    <property type="match status" value="1"/>
</dbReference>
<evidence type="ECO:0000313" key="3">
    <source>
        <dbReference type="EMBL" id="MBB3173167.1"/>
    </source>
</evidence>
<evidence type="ECO:0000259" key="2">
    <source>
        <dbReference type="Pfam" id="PF13372"/>
    </source>
</evidence>
<dbReference type="InterPro" id="IPR025388">
    <property type="entry name" value="Alginate_export_dom"/>
</dbReference>
<dbReference type="Proteomes" id="UP000557688">
    <property type="component" value="Unassembled WGS sequence"/>
</dbReference>
<evidence type="ECO:0000256" key="1">
    <source>
        <dbReference type="SAM" id="SignalP"/>
    </source>
</evidence>
<feature type="chain" id="PRO_5033942304" evidence="1">
    <location>
        <begin position="26"/>
        <end position="533"/>
    </location>
</feature>
<evidence type="ECO:0000313" key="4">
    <source>
        <dbReference type="EMBL" id="NVN31630.1"/>
    </source>
</evidence>
<organism evidence="4 6">
    <name type="scientific">Endobacter medicaginis</name>
    <dbReference type="NCBI Taxonomy" id="1181271"/>
    <lineage>
        <taxon>Bacteria</taxon>
        <taxon>Pseudomonadati</taxon>
        <taxon>Pseudomonadota</taxon>
        <taxon>Alphaproteobacteria</taxon>
        <taxon>Acetobacterales</taxon>
        <taxon>Acetobacteraceae</taxon>
        <taxon>Endobacter</taxon>
    </lineage>
</organism>
<dbReference type="EMBL" id="JACHXV010000003">
    <property type="protein sequence ID" value="MBB3173167.1"/>
    <property type="molecule type" value="Genomic_DNA"/>
</dbReference>
<feature type="domain" description="Alginate export" evidence="2">
    <location>
        <begin position="116"/>
        <end position="471"/>
    </location>
</feature>
<sequence>MFFHQRSALVLAGLVALAAGPQARAQRASPTLQTLGPFSALPQTRTTPQKPVLSNHAGPWGVFDQLDGSPAGFGPVSRWGTSRWAEDWSALRDRRRRDDPLDALKFIPLDRDGDIYLTLNGESRLRNWYESRPFLGRQAPHHSGRMALRNLLGADLHLGEHLRVYGELINGDAFGWNYYGYNATYRTRLDVQQLFAEFRARLAGARTGLMVGRQQFLDAPNYVLFARETPNVPLSWNGVRAYAIWPRFRIDGFDFVQTNINPPAMFHDTENWTNRLFGAVTSYALPKFRFLGAPGQVFFDSFWLGYVVGGANATVASASGTRTNTTHRDNLGGRLWGRAGLVEFSLGGLFQGGQINIPASSISRRVHAYAANGFVGYRFAGIYGRPLLGVQSDLYSGGNAHDRYGSTGTYLAPYNPQTNYLDTTTYLAPQNLVDVTPTFEVTPLSNTLLRLRLPFFWRASTDDAVYGPGRVYSFPRPFSGGYVGTIPQANFAIRFSRHLTWTHDIAGVLLSSSLRRAGAQDGFYYQSTLGLRF</sequence>
<protein>
    <submittedName>
        <fullName evidence="4">Alginate export family protein</fullName>
    </submittedName>
</protein>
<reference evidence="3 5" key="2">
    <citation type="submission" date="2020-08" db="EMBL/GenBank/DDBJ databases">
        <title>Genomic Encyclopedia of Type Strains, Phase III (KMG-III): the genomes of soil and plant-associated and newly described type strains.</title>
        <authorList>
            <person name="Whitman W."/>
        </authorList>
    </citation>
    <scope>NUCLEOTIDE SEQUENCE [LARGE SCALE GENOMIC DNA]</scope>
    <source>
        <strain evidence="3 5">CECT 8088</strain>
    </source>
</reference>
<dbReference type="AlphaFoldDB" id="A0A850NTN4"/>
<comment type="caution">
    <text evidence="4">The sequence shown here is derived from an EMBL/GenBank/DDBJ whole genome shotgun (WGS) entry which is preliminary data.</text>
</comment>
<dbReference type="RefSeq" id="WP_176626064.1">
    <property type="nucleotide sequence ID" value="NZ_JABXXQ010000438.1"/>
</dbReference>
<dbReference type="Proteomes" id="UP000565205">
    <property type="component" value="Unassembled WGS sequence"/>
</dbReference>
<name>A0A850NTN4_9PROT</name>
<proteinExistence type="predicted"/>
<dbReference type="EMBL" id="JABXXQ010000438">
    <property type="protein sequence ID" value="NVN31630.1"/>
    <property type="molecule type" value="Genomic_DNA"/>
</dbReference>
<feature type="signal peptide" evidence="1">
    <location>
        <begin position="1"/>
        <end position="25"/>
    </location>
</feature>
<evidence type="ECO:0000313" key="6">
    <source>
        <dbReference type="Proteomes" id="UP000565205"/>
    </source>
</evidence>
<evidence type="ECO:0000313" key="5">
    <source>
        <dbReference type="Proteomes" id="UP000557688"/>
    </source>
</evidence>
<keyword evidence="5" id="KW-1185">Reference proteome</keyword>
<accession>A0A850NTN4</accession>
<reference evidence="4 6" key="1">
    <citation type="submission" date="2020-06" db="EMBL/GenBank/DDBJ databases">
        <title>Description of novel acetic acid bacteria.</title>
        <authorList>
            <person name="Sombolestani A."/>
        </authorList>
    </citation>
    <scope>NUCLEOTIDE SEQUENCE [LARGE SCALE GENOMIC DNA]</scope>
    <source>
        <strain evidence="4 6">LMG 26838</strain>
    </source>
</reference>
<keyword evidence="1" id="KW-0732">Signal</keyword>
<gene>
    <name evidence="3" type="ORF">FHR90_000985</name>
    <name evidence="4" type="ORF">HUK83_14980</name>
</gene>